<dbReference type="InterPro" id="IPR036097">
    <property type="entry name" value="HisK_dim/P_sf"/>
</dbReference>
<feature type="domain" description="Histidine kinase" evidence="9">
    <location>
        <begin position="264"/>
        <end position="479"/>
    </location>
</feature>
<comment type="subcellular location">
    <subcellularLocation>
        <location evidence="2">Membrane</location>
    </subcellularLocation>
</comment>
<evidence type="ECO:0000313" key="12">
    <source>
        <dbReference type="Proteomes" id="UP000186351"/>
    </source>
</evidence>
<dbReference type="InterPro" id="IPR036890">
    <property type="entry name" value="HATPase_C_sf"/>
</dbReference>
<dbReference type="Gene3D" id="6.10.340.10">
    <property type="match status" value="1"/>
</dbReference>
<evidence type="ECO:0000259" key="9">
    <source>
        <dbReference type="PROSITE" id="PS50109"/>
    </source>
</evidence>
<dbReference type="PANTHER" id="PTHR45453">
    <property type="entry name" value="PHOSPHATE REGULON SENSOR PROTEIN PHOR"/>
    <property type="match status" value="1"/>
</dbReference>
<evidence type="ECO:0000256" key="6">
    <source>
        <dbReference type="ARBA" id="ARBA00022777"/>
    </source>
</evidence>
<reference evidence="12" key="1">
    <citation type="submission" date="2016-04" db="EMBL/GenBank/DDBJ databases">
        <title>Complete Genome Sequences of Twelve Strains of a Stable Defined Moderately Diverse Mouse Microbiota 2 (sDMDMm2).</title>
        <authorList>
            <person name="Uchimura Y."/>
            <person name="Wyss M."/>
            <person name="Brugiroux S."/>
            <person name="Limenitakis J.P."/>
            <person name="Stecher B."/>
            <person name="McCoy K.D."/>
            <person name="Macpherson A.J."/>
        </authorList>
    </citation>
    <scope>NUCLEOTIDE SEQUENCE [LARGE SCALE GENOMIC DNA]</scope>
    <source>
        <strain evidence="12">YL27</strain>
    </source>
</reference>
<dbReference type="AlphaFoldDB" id="A0A1B1S6U7"/>
<organism evidence="11 12">
    <name type="scientific">Muribaculum intestinale</name>
    <dbReference type="NCBI Taxonomy" id="1796646"/>
    <lineage>
        <taxon>Bacteria</taxon>
        <taxon>Pseudomonadati</taxon>
        <taxon>Bacteroidota</taxon>
        <taxon>Bacteroidia</taxon>
        <taxon>Bacteroidales</taxon>
        <taxon>Muribaculaceae</taxon>
        <taxon>Muribaculum</taxon>
    </lineage>
</organism>
<keyword evidence="7" id="KW-0902">Two-component regulatory system</keyword>
<evidence type="ECO:0000256" key="1">
    <source>
        <dbReference type="ARBA" id="ARBA00000085"/>
    </source>
</evidence>
<comment type="catalytic activity">
    <reaction evidence="1">
        <text>ATP + protein L-histidine = ADP + protein N-phospho-L-histidine.</text>
        <dbReference type="EC" id="2.7.13.3"/>
    </reaction>
</comment>
<proteinExistence type="predicted"/>
<dbReference type="GO" id="GO:0016036">
    <property type="term" value="P:cellular response to phosphate starvation"/>
    <property type="evidence" value="ECO:0007669"/>
    <property type="project" value="TreeGrafter"/>
</dbReference>
<dbReference type="Gene3D" id="3.30.565.10">
    <property type="entry name" value="Histidine kinase-like ATPase, C-terminal domain"/>
    <property type="match status" value="1"/>
</dbReference>
<dbReference type="SUPFAM" id="SSF55874">
    <property type="entry name" value="ATPase domain of HSP90 chaperone/DNA topoisomerase II/histidine kinase"/>
    <property type="match status" value="1"/>
</dbReference>
<accession>A0A1Z2XEX4</accession>
<dbReference type="GO" id="GO:0004721">
    <property type="term" value="F:phosphoprotein phosphatase activity"/>
    <property type="evidence" value="ECO:0007669"/>
    <property type="project" value="TreeGrafter"/>
</dbReference>
<dbReference type="EMBL" id="CP015402">
    <property type="protein sequence ID" value="ANU62520.1"/>
    <property type="molecule type" value="Genomic_DNA"/>
</dbReference>
<keyword evidence="8" id="KW-0812">Transmembrane</keyword>
<dbReference type="InterPro" id="IPR003660">
    <property type="entry name" value="HAMP_dom"/>
</dbReference>
<dbReference type="GO" id="GO:0005886">
    <property type="term" value="C:plasma membrane"/>
    <property type="evidence" value="ECO:0007669"/>
    <property type="project" value="TreeGrafter"/>
</dbReference>
<protein>
    <recommendedName>
        <fullName evidence="3">histidine kinase</fullName>
        <ecNumber evidence="3">2.7.13.3</ecNumber>
    </recommendedName>
</protein>
<dbReference type="Pfam" id="PF00512">
    <property type="entry name" value="HisKA"/>
    <property type="match status" value="1"/>
</dbReference>
<keyword evidence="5" id="KW-0808">Transferase</keyword>
<dbReference type="InterPro" id="IPR003661">
    <property type="entry name" value="HisK_dim/P_dom"/>
</dbReference>
<keyword evidence="8" id="KW-1133">Transmembrane helix</keyword>
<dbReference type="Proteomes" id="UP000186351">
    <property type="component" value="Chromosome"/>
</dbReference>
<dbReference type="InterPro" id="IPR003594">
    <property type="entry name" value="HATPase_dom"/>
</dbReference>
<dbReference type="SUPFAM" id="SSF47384">
    <property type="entry name" value="Homodimeric domain of signal transducing histidine kinase"/>
    <property type="match status" value="1"/>
</dbReference>
<dbReference type="CDD" id="cd00075">
    <property type="entry name" value="HATPase"/>
    <property type="match status" value="1"/>
</dbReference>
<gene>
    <name evidence="11" type="ORF">A4V02_01375</name>
</gene>
<dbReference type="KEGG" id="pary:A4V02_01375"/>
<dbReference type="Pfam" id="PF02518">
    <property type="entry name" value="HATPase_c"/>
    <property type="match status" value="1"/>
</dbReference>
<dbReference type="PROSITE" id="PS50885">
    <property type="entry name" value="HAMP"/>
    <property type="match status" value="1"/>
</dbReference>
<dbReference type="PROSITE" id="PS50109">
    <property type="entry name" value="HIS_KIN"/>
    <property type="match status" value="1"/>
</dbReference>
<evidence type="ECO:0000256" key="4">
    <source>
        <dbReference type="ARBA" id="ARBA00022553"/>
    </source>
</evidence>
<dbReference type="PROSITE" id="PS51257">
    <property type="entry name" value="PROKAR_LIPOPROTEIN"/>
    <property type="match status" value="1"/>
</dbReference>
<evidence type="ECO:0000256" key="7">
    <source>
        <dbReference type="ARBA" id="ARBA00023012"/>
    </source>
</evidence>
<keyword evidence="12" id="KW-1185">Reference proteome</keyword>
<keyword evidence="4" id="KW-0597">Phosphoprotein</keyword>
<dbReference type="PANTHER" id="PTHR45453:SF1">
    <property type="entry name" value="PHOSPHATE REGULON SENSOR PROTEIN PHOR"/>
    <property type="match status" value="1"/>
</dbReference>
<dbReference type="FunFam" id="3.30.565.10:FF:000006">
    <property type="entry name" value="Sensor histidine kinase WalK"/>
    <property type="match status" value="1"/>
</dbReference>
<feature type="domain" description="HAMP" evidence="10">
    <location>
        <begin position="186"/>
        <end position="238"/>
    </location>
</feature>
<keyword evidence="8" id="KW-0472">Membrane</keyword>
<dbReference type="CDD" id="cd00082">
    <property type="entry name" value="HisKA"/>
    <property type="match status" value="1"/>
</dbReference>
<accession>A0A1B1S6U7</accession>
<feature type="transmembrane region" description="Helical" evidence="8">
    <location>
        <begin position="12"/>
        <end position="33"/>
    </location>
</feature>
<dbReference type="EC" id="2.7.13.3" evidence="3"/>
<keyword evidence="6 11" id="KW-0418">Kinase</keyword>
<dbReference type="OrthoDB" id="9813151at2"/>
<feature type="transmembrane region" description="Helical" evidence="8">
    <location>
        <begin position="166"/>
        <end position="185"/>
    </location>
</feature>
<evidence type="ECO:0000256" key="5">
    <source>
        <dbReference type="ARBA" id="ARBA00022679"/>
    </source>
</evidence>
<evidence type="ECO:0000313" key="11">
    <source>
        <dbReference type="EMBL" id="ANU62520.1"/>
    </source>
</evidence>
<evidence type="ECO:0000259" key="10">
    <source>
        <dbReference type="PROSITE" id="PS50885"/>
    </source>
</evidence>
<dbReference type="GO" id="GO:0000155">
    <property type="term" value="F:phosphorelay sensor kinase activity"/>
    <property type="evidence" value="ECO:0007669"/>
    <property type="project" value="InterPro"/>
</dbReference>
<dbReference type="RefSeq" id="WP_068959917.1">
    <property type="nucleotide sequence ID" value="NZ_CAMWFV010000106.1"/>
</dbReference>
<sequence length="479" mass="54191">MAGRIRLSYHTRLFFMLLGFSWMLVACFVAFQYHREKIYKVEKLEGQLQLFNAHMIDALQTDSIDFLATIARQRLPIDGLRVSVVGVDGSLVFDNTLDSLPGENHLDRHEISEAMRIGHGFTIRRHSRSTDNVYFYSATRGDDLIVRSAVPYSLPLHEVLEADRTFLWFMGAVTLAMSVLAYFATRRIGRTVTRLNRFAEKAERGESVYDTEAFPHDELGSISTHIIRLYARLQRTMEERDSEHRRAMYEQEEKNRIKKQLTNNINHELKTPVASIKVCLETILDHRDLPARKHWEFVELCYSHTQRLTGLLNDVAAITRMDDGAANIAKEPVDIGELVEEIAHSLSGQLQKSGMSLSVDIPAGSVVEGNRAFLCSIFRNLIDNAIAYSGGSEIRVRRDEASAEAYTFSVSDNGAGIPDEHLERIFERFYRIDKGRSRLMGGTGLGLAIVRNAVQLHGGTIYAANRYPSGVAFIFTLSR</sequence>
<name>A0A1B1S6U7_9BACT</name>
<dbReference type="InterPro" id="IPR050351">
    <property type="entry name" value="BphY/WalK/GraS-like"/>
</dbReference>
<dbReference type="Gene3D" id="1.10.287.130">
    <property type="match status" value="1"/>
</dbReference>
<dbReference type="SMART" id="SM00387">
    <property type="entry name" value="HATPase_c"/>
    <property type="match status" value="1"/>
</dbReference>
<evidence type="ECO:0000256" key="2">
    <source>
        <dbReference type="ARBA" id="ARBA00004370"/>
    </source>
</evidence>
<dbReference type="GeneID" id="65535485"/>
<evidence type="ECO:0000256" key="8">
    <source>
        <dbReference type="SAM" id="Phobius"/>
    </source>
</evidence>
<dbReference type="PRINTS" id="PR00344">
    <property type="entry name" value="BCTRLSENSOR"/>
</dbReference>
<dbReference type="STRING" id="1796646.A4V02_01375"/>
<dbReference type="SMART" id="SM00388">
    <property type="entry name" value="HisKA"/>
    <property type="match status" value="1"/>
</dbReference>
<dbReference type="InterPro" id="IPR005467">
    <property type="entry name" value="His_kinase_dom"/>
</dbReference>
<evidence type="ECO:0000256" key="3">
    <source>
        <dbReference type="ARBA" id="ARBA00012438"/>
    </source>
</evidence>
<dbReference type="InterPro" id="IPR004358">
    <property type="entry name" value="Sig_transdc_His_kin-like_C"/>
</dbReference>